<feature type="transmembrane region" description="Helical" evidence="5">
    <location>
        <begin position="131"/>
        <end position="150"/>
    </location>
</feature>
<comment type="subcellular location">
    <subcellularLocation>
        <location evidence="1">Membrane</location>
        <topology evidence="1">Multi-pass membrane protein</topology>
    </subcellularLocation>
</comment>
<feature type="domain" description="Major facilitator superfamily (MFS) profile" evidence="6">
    <location>
        <begin position="43"/>
        <end position="482"/>
    </location>
</feature>
<reference evidence="7" key="1">
    <citation type="submission" date="2021-06" db="EMBL/GenBank/DDBJ databases">
        <authorList>
            <person name="Hodson N. C."/>
            <person name="Mongue J. A."/>
            <person name="Jaron S. K."/>
        </authorList>
    </citation>
    <scope>NUCLEOTIDE SEQUENCE</scope>
</reference>
<evidence type="ECO:0000256" key="3">
    <source>
        <dbReference type="ARBA" id="ARBA00022989"/>
    </source>
</evidence>
<comment type="caution">
    <text evidence="7">The sequence shown here is derived from an EMBL/GenBank/DDBJ whole genome shotgun (WGS) entry which is preliminary data.</text>
</comment>
<dbReference type="Pfam" id="PF00083">
    <property type="entry name" value="Sugar_tr"/>
    <property type="match status" value="1"/>
</dbReference>
<accession>A0A8J2PT28</accession>
<sequence length="516" mass="56556">MGKERDLAKPVINNVEDVLDSLGGFGRFQFMILVLVLFLEIPIAFVVFVPVFIGAAPSEWLCDTRVISRFEACSCNGTLSALDPDMSVVSEWNLVCEASWVADTVVSFQMAGMVVGNLFVTQLADWYGRRYCFLGITIEVILGSVLTALAPNPYVYAIARFMCGAGFCGFLSISAIYAMEFLTPQYRVLASVGPFGEGIMLLGLVAYLIRPWRSLVWVTILPFFAIAAIFPFIPESPRWLLRNQRIEECSKSLNYIARVNGKEPIDVVTLKHLAQKESSTTNQAEDGQVKRTSYIEFFKDPELRKTALILQGIWFSWGVVYFGLSYNIKNMAGSPYLNIMYMGLADALGYPSAVLLNKFVGRRQALVSFMTLAAIFLVSIAILQLTADLSGKEYVVAILCLIGKFGTAGARTSARTLTGESFPTSVRTMGLGIAGVTGSIGAAVSPQLAYIGTNYPSVPFFVFALISVLGSVVSFLLKETSGEPMREETGTVKETPEEMGRKVSISTIISANEFRR</sequence>
<feature type="transmembrane region" description="Helical" evidence="5">
    <location>
        <begin position="458"/>
        <end position="477"/>
    </location>
</feature>
<feature type="transmembrane region" description="Helical" evidence="5">
    <location>
        <begin position="307"/>
        <end position="324"/>
    </location>
</feature>
<feature type="transmembrane region" description="Helical" evidence="5">
    <location>
        <begin position="393"/>
        <end position="410"/>
    </location>
</feature>
<feature type="transmembrane region" description="Helical" evidence="5">
    <location>
        <begin position="100"/>
        <end position="119"/>
    </location>
</feature>
<dbReference type="Proteomes" id="UP000708208">
    <property type="component" value="Unassembled WGS sequence"/>
</dbReference>
<evidence type="ECO:0000313" key="7">
    <source>
        <dbReference type="EMBL" id="CAG7832469.1"/>
    </source>
</evidence>
<evidence type="ECO:0000313" key="8">
    <source>
        <dbReference type="Proteomes" id="UP000708208"/>
    </source>
</evidence>
<keyword evidence="3 5" id="KW-1133">Transmembrane helix</keyword>
<evidence type="ECO:0000256" key="2">
    <source>
        <dbReference type="ARBA" id="ARBA00022692"/>
    </source>
</evidence>
<evidence type="ECO:0000256" key="4">
    <source>
        <dbReference type="ARBA" id="ARBA00023136"/>
    </source>
</evidence>
<dbReference type="InterPro" id="IPR020846">
    <property type="entry name" value="MFS_dom"/>
</dbReference>
<dbReference type="GO" id="GO:0016020">
    <property type="term" value="C:membrane"/>
    <property type="evidence" value="ECO:0007669"/>
    <property type="project" value="UniProtKB-SubCell"/>
</dbReference>
<feature type="transmembrane region" description="Helical" evidence="5">
    <location>
        <begin position="156"/>
        <end position="176"/>
    </location>
</feature>
<name>A0A8J2PT28_9HEXA</name>
<gene>
    <name evidence="7" type="ORF">AFUS01_LOCUS42153</name>
</gene>
<dbReference type="PROSITE" id="PS50850">
    <property type="entry name" value="MFS"/>
    <property type="match status" value="1"/>
</dbReference>
<feature type="transmembrane region" description="Helical" evidence="5">
    <location>
        <begin position="215"/>
        <end position="233"/>
    </location>
</feature>
<dbReference type="EMBL" id="CAJVCH010565188">
    <property type="protein sequence ID" value="CAG7832469.1"/>
    <property type="molecule type" value="Genomic_DNA"/>
</dbReference>
<evidence type="ECO:0000259" key="6">
    <source>
        <dbReference type="PROSITE" id="PS50850"/>
    </source>
</evidence>
<feature type="transmembrane region" description="Helical" evidence="5">
    <location>
        <begin position="188"/>
        <end position="209"/>
    </location>
</feature>
<dbReference type="InterPro" id="IPR005828">
    <property type="entry name" value="MFS_sugar_transport-like"/>
</dbReference>
<dbReference type="PANTHER" id="PTHR24064">
    <property type="entry name" value="SOLUTE CARRIER FAMILY 22 MEMBER"/>
    <property type="match status" value="1"/>
</dbReference>
<feature type="transmembrane region" description="Helical" evidence="5">
    <location>
        <begin position="30"/>
        <end position="53"/>
    </location>
</feature>
<feature type="transmembrane region" description="Helical" evidence="5">
    <location>
        <begin position="431"/>
        <end position="452"/>
    </location>
</feature>
<keyword evidence="2 5" id="KW-0812">Transmembrane</keyword>
<protein>
    <recommendedName>
        <fullName evidence="6">Major facilitator superfamily (MFS) profile domain-containing protein</fullName>
    </recommendedName>
</protein>
<evidence type="ECO:0000256" key="5">
    <source>
        <dbReference type="SAM" id="Phobius"/>
    </source>
</evidence>
<keyword evidence="8" id="KW-1185">Reference proteome</keyword>
<proteinExistence type="predicted"/>
<dbReference type="GO" id="GO:0022857">
    <property type="term" value="F:transmembrane transporter activity"/>
    <property type="evidence" value="ECO:0007669"/>
    <property type="project" value="InterPro"/>
</dbReference>
<organism evidence="7 8">
    <name type="scientific">Allacma fusca</name>
    <dbReference type="NCBI Taxonomy" id="39272"/>
    <lineage>
        <taxon>Eukaryota</taxon>
        <taxon>Metazoa</taxon>
        <taxon>Ecdysozoa</taxon>
        <taxon>Arthropoda</taxon>
        <taxon>Hexapoda</taxon>
        <taxon>Collembola</taxon>
        <taxon>Symphypleona</taxon>
        <taxon>Sminthuridae</taxon>
        <taxon>Allacma</taxon>
    </lineage>
</organism>
<feature type="transmembrane region" description="Helical" evidence="5">
    <location>
        <begin position="336"/>
        <end position="356"/>
    </location>
</feature>
<evidence type="ECO:0000256" key="1">
    <source>
        <dbReference type="ARBA" id="ARBA00004141"/>
    </source>
</evidence>
<feature type="transmembrane region" description="Helical" evidence="5">
    <location>
        <begin position="365"/>
        <end position="387"/>
    </location>
</feature>
<dbReference type="OrthoDB" id="5296287at2759"/>
<keyword evidence="4 5" id="KW-0472">Membrane</keyword>
<dbReference type="AlphaFoldDB" id="A0A8J2PT28"/>